<evidence type="ECO:0000313" key="4">
    <source>
        <dbReference type="Proteomes" id="UP000198757"/>
    </source>
</evidence>
<dbReference type="AlphaFoldDB" id="A0A1G6X4X1"/>
<evidence type="ECO:0000259" key="1">
    <source>
        <dbReference type="Pfam" id="PF18961"/>
    </source>
</evidence>
<dbReference type="Gene3D" id="1.50.10.10">
    <property type="match status" value="1"/>
</dbReference>
<dbReference type="InterPro" id="IPR054363">
    <property type="entry name" value="GH95_cat"/>
</dbReference>
<protein>
    <submittedName>
        <fullName evidence="3">Uncharacterized protein</fullName>
    </submittedName>
</protein>
<dbReference type="OrthoDB" id="101302at2"/>
<reference evidence="4" key="1">
    <citation type="submission" date="2016-10" db="EMBL/GenBank/DDBJ databases">
        <authorList>
            <person name="Varghese N."/>
            <person name="Submissions S."/>
        </authorList>
    </citation>
    <scope>NUCLEOTIDE SEQUENCE [LARGE SCALE GENOMIC DNA]</scope>
    <source>
        <strain evidence="4">DSM 25811 / CCM 8410 / LMG 26954 / E90</strain>
    </source>
</reference>
<dbReference type="Pfam" id="PF22124">
    <property type="entry name" value="Glyco_hydro_95_cat"/>
    <property type="match status" value="1"/>
</dbReference>
<accession>A0A1G6X4X1</accession>
<organism evidence="3 4">
    <name type="scientific">Niabella drilacis (strain DSM 25811 / CCM 8410 / CCUG 62505 / LMG 26954 / E90)</name>
    <dbReference type="NCBI Taxonomy" id="1285928"/>
    <lineage>
        <taxon>Bacteria</taxon>
        <taxon>Pseudomonadati</taxon>
        <taxon>Bacteroidota</taxon>
        <taxon>Chitinophagia</taxon>
        <taxon>Chitinophagales</taxon>
        <taxon>Chitinophagaceae</taxon>
        <taxon>Niabella</taxon>
    </lineage>
</organism>
<dbReference type="GO" id="GO:0005975">
    <property type="term" value="P:carbohydrate metabolic process"/>
    <property type="evidence" value="ECO:0007669"/>
    <property type="project" value="InterPro"/>
</dbReference>
<dbReference type="RefSeq" id="WP_090391838.1">
    <property type="nucleotide sequence ID" value="NZ_FMZO01000012.1"/>
</dbReference>
<dbReference type="InterPro" id="IPR012341">
    <property type="entry name" value="6hp_glycosidase-like_sf"/>
</dbReference>
<evidence type="ECO:0000259" key="2">
    <source>
        <dbReference type="Pfam" id="PF22124"/>
    </source>
</evidence>
<feature type="domain" description="DUF5703" evidence="1">
    <location>
        <begin position="33"/>
        <end position="309"/>
    </location>
</feature>
<feature type="domain" description="Glycosyl hydrolase family 95 catalytic" evidence="2">
    <location>
        <begin position="382"/>
        <end position="525"/>
    </location>
</feature>
<sequence length="738" mass="83707">MMNRIILFIFLYLPLVQAGFAQQNRVSRYNIRWTNPGMNSKGSMPIGNGDIGANVWVEANGDLVFYSSKTDAWSEIGRLLKLGRVRVSITPNPLEEGRFVQELKLEEGAIAIDYGLTKVKLWIDANNPVIQTEIKSRVPVNVKVAYENWRKGTRPIMGAETGSVWGMGERQVSKDCPVAISQEPDLVLAHDQKSIIAYHRNPYSIWRGNLQIQALDDFDRYRPDPLLHNNFGLLIRGRGLKNQDDTTLVSTSAARQFSIAVYPAARQGAANAWVRQVKQQAAVIEAIPVQKRVLAHQQWWKNFWNRSYIYITAKDSAEQAQAFMVSRGYLLQRFMNACSGRGGSPIKFNGSIFTVDTYETGGPQKDLDADFRLWGGCYWWQNTRLPYWSMLESGDFDLFAPLFKMYMDALPLRMAATRKYYGHEGAFFPETMNFWGTYADGDYGCKRDSLPDGYVKNPYIRYYWQSGLELALMMADYYRFTKSSAFAKDTLLPFASQILTFYAQHWKKGPDGKILFDPAMSLETFHTAVNPLPEIVGIRVVAEKLLQLPFPSAKQKQTWTALIKALPEVPLRLKGADTLLAPAQIYSNKANIENPELYAVFPYRAYAVGKPGLDLAIRSFNARTHRENGGWQQNSIQAACLGLTQEAKAMVVESFSKWNKEMRFPAFWGPNYDWTPDQCHGSVAVTALQRMLLQYEDDKVTLLPAWPAEWDVQFRLAGPGGKRYEGVVANGHLKLRKG</sequence>
<dbReference type="Pfam" id="PF18961">
    <property type="entry name" value="DUF5703_N"/>
    <property type="match status" value="1"/>
</dbReference>
<keyword evidence="4" id="KW-1185">Reference proteome</keyword>
<dbReference type="STRING" id="1285928.SAMN04487894_112127"/>
<evidence type="ECO:0000313" key="3">
    <source>
        <dbReference type="EMBL" id="SDD72903.1"/>
    </source>
</evidence>
<name>A0A1G6X4X1_NIADE</name>
<gene>
    <name evidence="3" type="ORF">SAMN04487894_112127</name>
</gene>
<dbReference type="PANTHER" id="PTHR31084">
    <property type="entry name" value="ALPHA-L-FUCOSIDASE 2"/>
    <property type="match status" value="1"/>
</dbReference>
<dbReference type="InterPro" id="IPR008928">
    <property type="entry name" value="6-hairpin_glycosidase_sf"/>
</dbReference>
<dbReference type="InterPro" id="IPR043757">
    <property type="entry name" value="DUF5703_N"/>
</dbReference>
<proteinExistence type="predicted"/>
<dbReference type="PANTHER" id="PTHR31084:SF0">
    <property type="entry name" value="ALPHA-L-FUCOSIDASE 2"/>
    <property type="match status" value="1"/>
</dbReference>
<dbReference type="EMBL" id="FMZO01000012">
    <property type="protein sequence ID" value="SDD72903.1"/>
    <property type="molecule type" value="Genomic_DNA"/>
</dbReference>
<dbReference type="SUPFAM" id="SSF48208">
    <property type="entry name" value="Six-hairpin glycosidases"/>
    <property type="match status" value="1"/>
</dbReference>
<dbReference type="GO" id="GO:0004560">
    <property type="term" value="F:alpha-L-fucosidase activity"/>
    <property type="evidence" value="ECO:0007669"/>
    <property type="project" value="TreeGrafter"/>
</dbReference>
<dbReference type="Proteomes" id="UP000198757">
    <property type="component" value="Unassembled WGS sequence"/>
</dbReference>